<gene>
    <name evidence="4" type="ORF">C2845_PM10G03420</name>
</gene>
<feature type="domain" description="DUF3615" evidence="2">
    <location>
        <begin position="279"/>
        <end position="334"/>
    </location>
</feature>
<feature type="domain" description="DUF569" evidence="3">
    <location>
        <begin position="176"/>
        <end position="254"/>
    </location>
</feature>
<evidence type="ECO:0000259" key="1">
    <source>
        <dbReference type="Pfam" id="PF04601"/>
    </source>
</evidence>
<dbReference type="Proteomes" id="UP000275267">
    <property type="component" value="Unassembled WGS sequence"/>
</dbReference>
<dbReference type="PANTHER" id="PTHR31205">
    <property type="entry name" value="ACTIN CROSS-LINKING PROTEIN (DUF569)"/>
    <property type="match status" value="1"/>
</dbReference>
<evidence type="ECO:0000313" key="4">
    <source>
        <dbReference type="EMBL" id="RLM54164.1"/>
    </source>
</evidence>
<dbReference type="Pfam" id="PF04601">
    <property type="entry name" value="DUF569"/>
    <property type="match status" value="1"/>
</dbReference>
<dbReference type="AlphaFoldDB" id="A0A3L6PD46"/>
<comment type="caution">
    <text evidence="4">The sequence shown here is derived from an EMBL/GenBank/DDBJ whole genome shotgun (WGS) entry which is preliminary data.</text>
</comment>
<dbReference type="SUPFAM" id="SSF50405">
    <property type="entry name" value="Actin-crosslinking proteins"/>
    <property type="match status" value="1"/>
</dbReference>
<evidence type="ECO:0000259" key="2">
    <source>
        <dbReference type="Pfam" id="PF12274"/>
    </source>
</evidence>
<dbReference type="InterPro" id="IPR008999">
    <property type="entry name" value="Actin-crosslinking"/>
</dbReference>
<dbReference type="InterPro" id="IPR007679">
    <property type="entry name" value="DUF569"/>
</dbReference>
<accession>A0A3L6PD46</accession>
<evidence type="ECO:0000259" key="3">
    <source>
        <dbReference type="Pfam" id="PF22932"/>
    </source>
</evidence>
<proteinExistence type="predicted"/>
<dbReference type="OrthoDB" id="617902at2759"/>
<evidence type="ECO:0000313" key="5">
    <source>
        <dbReference type="Proteomes" id="UP000275267"/>
    </source>
</evidence>
<reference evidence="5" key="1">
    <citation type="journal article" date="2019" name="Nat. Commun.">
        <title>The genome of broomcorn millet.</title>
        <authorList>
            <person name="Zou C."/>
            <person name="Miki D."/>
            <person name="Li D."/>
            <person name="Tang Q."/>
            <person name="Xiao L."/>
            <person name="Rajput S."/>
            <person name="Deng P."/>
            <person name="Jia W."/>
            <person name="Huang R."/>
            <person name="Zhang M."/>
            <person name="Sun Y."/>
            <person name="Hu J."/>
            <person name="Fu X."/>
            <person name="Schnable P.S."/>
            <person name="Li F."/>
            <person name="Zhang H."/>
            <person name="Feng B."/>
            <person name="Zhu X."/>
            <person name="Liu R."/>
            <person name="Schnable J.C."/>
            <person name="Zhu J.-K."/>
            <person name="Zhang H."/>
        </authorList>
    </citation>
    <scope>NUCLEOTIDE SEQUENCE [LARGE SCALE GENOMIC DNA]</scope>
</reference>
<dbReference type="Pfam" id="PF22932">
    <property type="entry name" value="Ubiq_DUF_assoc"/>
    <property type="match status" value="1"/>
</dbReference>
<keyword evidence="5" id="KW-1185">Reference proteome</keyword>
<name>A0A3L6PD46_PANMI</name>
<protein>
    <submittedName>
        <fullName evidence="4">Uncharacterized protein</fullName>
    </submittedName>
</protein>
<dbReference type="STRING" id="4540.A0A3L6PD46"/>
<dbReference type="InterPro" id="IPR054726">
    <property type="entry name" value="Ubiq_DUF569-assoc"/>
</dbReference>
<dbReference type="CDD" id="cd23340">
    <property type="entry name" value="beta-trefoil_FSCN_ACP-like"/>
    <property type="match status" value="1"/>
</dbReference>
<dbReference type="Pfam" id="PF12274">
    <property type="entry name" value="DUF3615"/>
    <property type="match status" value="1"/>
</dbReference>
<dbReference type="EMBL" id="PQIB02000018">
    <property type="protein sequence ID" value="RLM54164.1"/>
    <property type="molecule type" value="Genomic_DNA"/>
</dbReference>
<sequence length="575" mass="63582">MEFFPDGVHVRLRSRGTGGYLHADEDGAGVSLRPRARASLNAAWRVQRVARHGSAYVLLQGAAYGRYLALSPEQAPPGHRAVQSDYDAPGAQAIMWKAVRAGDGTDNVLVRHFSYRLLRADGRFRIWSTGVAVDEYGNRGTMMHWSVEAIPPRPAPPVLLGPSALQNLVGLFCRPRTIRSVWADDHGKFDELGWATFKFYGRSLFNLRAEVARHADEEISFGITLCVRPGFYGRLTPLVIDLPRSEKPMDVVVLTTWSPALVVNRDKSERDAFIIPHARYALHHYNVKHPGEEFDVVKPLMAASVRFKGQMWFHVNFWARCRKSKKIKSFFAEGLGCHSLAAWAWPLPTVKKRKKKARGISELVPCTLKEERITSRSNLLAWLLVTEVTVIGGQTPRGPLGGDGDAVNHPRPVGAQACGAQVPAVQRGGGGAGARERDSLSRSRWKSKAWSWRRSTRGGGGLAAPVLVVGLGAARTDREPGATKRDSIEAVELSASATSASCFPFGAPAASGSRRLWSCAESSSLGPPCSARKRWIRRRHMWIRRRDLVGADHLRHRWRPVLEAGAQIPTRLKPR</sequence>
<feature type="domain" description="DUF569" evidence="1">
    <location>
        <begin position="1"/>
        <end position="140"/>
    </location>
</feature>
<dbReference type="InterPro" id="IPR022059">
    <property type="entry name" value="DUF3615"/>
</dbReference>
<dbReference type="PANTHER" id="PTHR31205:SF3">
    <property type="entry name" value="OS06G0161100 PROTEIN"/>
    <property type="match status" value="1"/>
</dbReference>
<organism evidence="4 5">
    <name type="scientific">Panicum miliaceum</name>
    <name type="common">Proso millet</name>
    <name type="synonym">Broomcorn millet</name>
    <dbReference type="NCBI Taxonomy" id="4540"/>
    <lineage>
        <taxon>Eukaryota</taxon>
        <taxon>Viridiplantae</taxon>
        <taxon>Streptophyta</taxon>
        <taxon>Embryophyta</taxon>
        <taxon>Tracheophyta</taxon>
        <taxon>Spermatophyta</taxon>
        <taxon>Magnoliopsida</taxon>
        <taxon>Liliopsida</taxon>
        <taxon>Poales</taxon>
        <taxon>Poaceae</taxon>
        <taxon>PACMAD clade</taxon>
        <taxon>Panicoideae</taxon>
        <taxon>Panicodae</taxon>
        <taxon>Paniceae</taxon>
        <taxon>Panicinae</taxon>
        <taxon>Panicum</taxon>
        <taxon>Panicum sect. Panicum</taxon>
    </lineage>
</organism>